<feature type="domain" description="YbhG-like alpha-helical hairpin" evidence="3">
    <location>
        <begin position="98"/>
        <end position="190"/>
    </location>
</feature>
<dbReference type="PANTHER" id="PTHR32347:SF29">
    <property type="entry name" value="UPF0194 MEMBRANE PROTEIN YBHG"/>
    <property type="match status" value="1"/>
</dbReference>
<dbReference type="Proteomes" id="UP000248926">
    <property type="component" value="Unassembled WGS sequence"/>
</dbReference>
<gene>
    <name evidence="4" type="ORF">CA260_13740</name>
</gene>
<dbReference type="PROSITE" id="PS51257">
    <property type="entry name" value="PROKAR_LIPOPROTEIN"/>
    <property type="match status" value="1"/>
</dbReference>
<proteinExistence type="predicted"/>
<dbReference type="EMBL" id="NFZS01000004">
    <property type="protein sequence ID" value="RAO75161.1"/>
    <property type="molecule type" value="Genomic_DNA"/>
</dbReference>
<dbReference type="GO" id="GO:0030313">
    <property type="term" value="C:cell envelope"/>
    <property type="evidence" value="ECO:0007669"/>
    <property type="project" value="UniProtKB-SubCell"/>
</dbReference>
<comment type="caution">
    <text evidence="4">The sequence shown here is derived from an EMBL/GenBank/DDBJ whole genome shotgun (WGS) entry which is preliminary data.</text>
</comment>
<dbReference type="InterPro" id="IPR059052">
    <property type="entry name" value="HH_YbhG-like"/>
</dbReference>
<dbReference type="RefSeq" id="WP_111983648.1">
    <property type="nucleotide sequence ID" value="NZ_NFZS01000004.1"/>
</dbReference>
<evidence type="ECO:0000256" key="1">
    <source>
        <dbReference type="ARBA" id="ARBA00004196"/>
    </source>
</evidence>
<evidence type="ECO:0000313" key="5">
    <source>
        <dbReference type="Proteomes" id="UP000248926"/>
    </source>
</evidence>
<dbReference type="InterPro" id="IPR050465">
    <property type="entry name" value="UPF0194_transport"/>
</dbReference>
<organism evidence="4 5">
    <name type="scientific">Dyella jiangningensis</name>
    <dbReference type="NCBI Taxonomy" id="1379159"/>
    <lineage>
        <taxon>Bacteria</taxon>
        <taxon>Pseudomonadati</taxon>
        <taxon>Pseudomonadota</taxon>
        <taxon>Gammaproteobacteria</taxon>
        <taxon>Lysobacterales</taxon>
        <taxon>Rhodanobacteraceae</taxon>
        <taxon>Dyella</taxon>
    </lineage>
</organism>
<evidence type="ECO:0000256" key="2">
    <source>
        <dbReference type="ARBA" id="ARBA00023054"/>
    </source>
</evidence>
<dbReference type="Gene3D" id="1.10.287.470">
    <property type="entry name" value="Helix hairpin bin"/>
    <property type="match status" value="3"/>
</dbReference>
<dbReference type="SUPFAM" id="SSF111369">
    <property type="entry name" value="HlyD-like secretion proteins"/>
    <property type="match status" value="1"/>
</dbReference>
<comment type="subcellular location">
    <subcellularLocation>
        <location evidence="1">Cell envelope</location>
    </subcellularLocation>
</comment>
<accession>A0A328P1C9</accession>
<name>A0A328P1C9_9GAMM</name>
<reference evidence="4 5" key="1">
    <citation type="journal article" date="2018" name="Genet. Mol. Biol.">
        <title>The genome sequence of Dyella jiangningensis FCAV SCS01 from a lignocellulose-decomposing microbial consortium metagenome reveals potential for biotechnological applications.</title>
        <authorList>
            <person name="Desiderato J.G."/>
            <person name="Alvarenga D.O."/>
            <person name="Constancio M.T.L."/>
            <person name="Alves L.M.C."/>
            <person name="Varani A.M."/>
        </authorList>
    </citation>
    <scope>NUCLEOTIDE SEQUENCE [LARGE SCALE GENOMIC DNA]</scope>
    <source>
        <strain evidence="4 5">FCAV SCS01</strain>
    </source>
</reference>
<protein>
    <submittedName>
        <fullName evidence="4">Hemolysin secretion protein D</fullName>
    </submittedName>
</protein>
<dbReference type="AlphaFoldDB" id="A0A328P1C9"/>
<dbReference type="Pfam" id="PF25881">
    <property type="entry name" value="HH_YBHG"/>
    <property type="match status" value="1"/>
</dbReference>
<dbReference type="Gene3D" id="2.40.30.170">
    <property type="match status" value="1"/>
</dbReference>
<sequence>MTTDRTASPARFFLPALLLLAGCRASPPEVLGTVEFDRITLPAPAAEHIVRIDVREGQYVPAGTRIMQLETTRTQAALDTAQADLHQQQQALLELERGPREEQIRQARANLVGAQAQARDATAYYQRLSALARQQFVSAADLDRAKAAAGNAEAAVGADRAMLDQLLNGSRVEDIAQARAAVAAASATASSRAVDLEKLDLTAPRDVRVDSLPYKLGDQAQPGTPLVILLASDTPYARVYVPAALRPSVKVGDAAVVTLHDGKHSFQGKVRMIRSEPTFTPYFALSGDDATRLSYLAEIALGQDARDLPQGFPVSASFPGKHADE</sequence>
<dbReference type="PANTHER" id="PTHR32347">
    <property type="entry name" value="EFFLUX SYSTEM COMPONENT YKNX-RELATED"/>
    <property type="match status" value="1"/>
</dbReference>
<keyword evidence="2" id="KW-0175">Coiled coil</keyword>
<dbReference type="OrthoDB" id="8558741at2"/>
<evidence type="ECO:0000313" key="4">
    <source>
        <dbReference type="EMBL" id="RAO75161.1"/>
    </source>
</evidence>
<dbReference type="Gene3D" id="2.40.50.100">
    <property type="match status" value="2"/>
</dbReference>
<evidence type="ECO:0000259" key="3">
    <source>
        <dbReference type="Pfam" id="PF25881"/>
    </source>
</evidence>
<keyword evidence="5" id="KW-1185">Reference proteome</keyword>